<keyword evidence="5" id="KW-1185">Reference proteome</keyword>
<evidence type="ECO:0000259" key="3">
    <source>
        <dbReference type="PROSITE" id="PS50887"/>
    </source>
</evidence>
<comment type="caution">
    <text evidence="4">The sequence shown here is derived from an EMBL/GenBank/DDBJ whole genome shotgun (WGS) entry which is preliminary data.</text>
</comment>
<evidence type="ECO:0000313" key="4">
    <source>
        <dbReference type="EMBL" id="KWV45652.1"/>
    </source>
</evidence>
<gene>
    <name evidence="4" type="ORF">AS026_15705</name>
</gene>
<protein>
    <recommendedName>
        <fullName evidence="1">diguanylate cyclase</fullName>
        <ecNumber evidence="1">2.7.7.65</ecNumber>
    </recommendedName>
</protein>
<evidence type="ECO:0000256" key="1">
    <source>
        <dbReference type="ARBA" id="ARBA00012528"/>
    </source>
</evidence>
<name>A0A120FHB2_9HYPH</name>
<dbReference type="GO" id="GO:0052621">
    <property type="term" value="F:diguanylate cyclase activity"/>
    <property type="evidence" value="ECO:0007669"/>
    <property type="project" value="UniProtKB-EC"/>
</dbReference>
<dbReference type="InterPro" id="IPR029787">
    <property type="entry name" value="Nucleotide_cyclase"/>
</dbReference>
<evidence type="ECO:0000256" key="2">
    <source>
        <dbReference type="ARBA" id="ARBA00034247"/>
    </source>
</evidence>
<dbReference type="Proteomes" id="UP000068164">
    <property type="component" value="Unassembled WGS sequence"/>
</dbReference>
<feature type="domain" description="GGDEF" evidence="3">
    <location>
        <begin position="171"/>
        <end position="302"/>
    </location>
</feature>
<dbReference type="InterPro" id="IPR043128">
    <property type="entry name" value="Rev_trsase/Diguanyl_cyclase"/>
</dbReference>
<dbReference type="RefSeq" id="WP_062373033.1">
    <property type="nucleotide sequence ID" value="NZ_LNCD01000115.1"/>
</dbReference>
<sequence>MNQISERFAELQEESAVLIAVYDQEDRLRYANAAFRSTFAIEPDETPLWSELMRRNTKAGKGTIIRTADFETWLVSAQSRRGKLPFRAFETDVVDGRWFWMTETVQKDGWMLCVASDITCLKQSGRDVRQDRDFALRASQTDELTSISNRRFMMAALESLIAGQASANPGTVGCICIIDLDFFKRINDIYGHQFGDDVLIDFSRRVQPVIRRRDSFGRIGGEEFMLILPDTTLAQAELIIERLIGMVRGARPIPTAPSFSYTCSAGLAELRPGETAREVYARADEALYHAKQSGRDRLKIVA</sequence>
<reference evidence="4 5" key="1">
    <citation type="submission" date="2015-11" db="EMBL/GenBank/DDBJ databases">
        <title>Draft Genome Sequence of the Strain BR 10423 (Rhizobium sp.) isolated from nodules of Mimosa pudica.</title>
        <authorList>
            <person name="Barauna A.C."/>
            <person name="Zilli J.E."/>
            <person name="Simoes-Araujo J.L."/>
            <person name="Reis V.M."/>
            <person name="James E.K."/>
            <person name="Reis F.B.Jr."/>
            <person name="Rouws L.F."/>
            <person name="Passos S.R."/>
            <person name="Gois S.R."/>
        </authorList>
    </citation>
    <scope>NUCLEOTIDE SEQUENCE [LARGE SCALE GENOMIC DNA]</scope>
    <source>
        <strain evidence="4 5">BR10423</strain>
    </source>
</reference>
<dbReference type="InterPro" id="IPR050469">
    <property type="entry name" value="Diguanylate_Cyclase"/>
</dbReference>
<dbReference type="Gene3D" id="3.30.70.270">
    <property type="match status" value="1"/>
</dbReference>
<accession>A0A120FHB2</accession>
<comment type="catalytic activity">
    <reaction evidence="2">
        <text>2 GTP = 3',3'-c-di-GMP + 2 diphosphate</text>
        <dbReference type="Rhea" id="RHEA:24898"/>
        <dbReference type="ChEBI" id="CHEBI:33019"/>
        <dbReference type="ChEBI" id="CHEBI:37565"/>
        <dbReference type="ChEBI" id="CHEBI:58805"/>
        <dbReference type="EC" id="2.7.7.65"/>
    </reaction>
</comment>
<dbReference type="NCBIfam" id="TIGR00254">
    <property type="entry name" value="GGDEF"/>
    <property type="match status" value="1"/>
</dbReference>
<dbReference type="PANTHER" id="PTHR45138:SF9">
    <property type="entry name" value="DIGUANYLATE CYCLASE DGCM-RELATED"/>
    <property type="match status" value="1"/>
</dbReference>
<dbReference type="SUPFAM" id="SSF55073">
    <property type="entry name" value="Nucleotide cyclase"/>
    <property type="match status" value="1"/>
</dbReference>
<dbReference type="PROSITE" id="PS50887">
    <property type="entry name" value="GGDEF"/>
    <property type="match status" value="1"/>
</dbReference>
<dbReference type="EC" id="2.7.7.65" evidence="1"/>
<proteinExistence type="predicted"/>
<dbReference type="CDD" id="cd01949">
    <property type="entry name" value="GGDEF"/>
    <property type="match status" value="1"/>
</dbReference>
<dbReference type="FunFam" id="3.30.70.270:FF:000001">
    <property type="entry name" value="Diguanylate cyclase domain protein"/>
    <property type="match status" value="1"/>
</dbReference>
<dbReference type="EMBL" id="LNCD01000115">
    <property type="protein sequence ID" value="KWV45652.1"/>
    <property type="molecule type" value="Genomic_DNA"/>
</dbReference>
<evidence type="ECO:0000313" key="5">
    <source>
        <dbReference type="Proteomes" id="UP000068164"/>
    </source>
</evidence>
<dbReference type="Gene3D" id="3.30.450.20">
    <property type="entry name" value="PAS domain"/>
    <property type="match status" value="1"/>
</dbReference>
<organism evidence="4 5">
    <name type="scientific">Rhizobium altiplani</name>
    <dbReference type="NCBI Taxonomy" id="1864509"/>
    <lineage>
        <taxon>Bacteria</taxon>
        <taxon>Pseudomonadati</taxon>
        <taxon>Pseudomonadota</taxon>
        <taxon>Alphaproteobacteria</taxon>
        <taxon>Hyphomicrobiales</taxon>
        <taxon>Rhizobiaceae</taxon>
        <taxon>Rhizobium/Agrobacterium group</taxon>
        <taxon>Rhizobium</taxon>
    </lineage>
</organism>
<dbReference type="PANTHER" id="PTHR45138">
    <property type="entry name" value="REGULATORY COMPONENTS OF SENSORY TRANSDUCTION SYSTEM"/>
    <property type="match status" value="1"/>
</dbReference>
<dbReference type="OrthoDB" id="9812260at2"/>
<dbReference type="InterPro" id="IPR000160">
    <property type="entry name" value="GGDEF_dom"/>
</dbReference>
<dbReference type="Pfam" id="PF00990">
    <property type="entry name" value="GGDEF"/>
    <property type="match status" value="1"/>
</dbReference>
<dbReference type="AlphaFoldDB" id="A0A120FHB2"/>
<dbReference type="SMART" id="SM00267">
    <property type="entry name" value="GGDEF"/>
    <property type="match status" value="1"/>
</dbReference>